<dbReference type="EMBL" id="SOZI01000063">
    <property type="protein sequence ID" value="TNY20567.1"/>
    <property type="molecule type" value="Genomic_DNA"/>
</dbReference>
<accession>A0A5C5FUJ3</accession>
<protein>
    <submittedName>
        <fullName evidence="2">Uncharacterized protein</fullName>
    </submittedName>
</protein>
<dbReference type="AlphaFoldDB" id="A0A5C5FUJ3"/>
<name>A0A5C5FUJ3_9BASI</name>
<feature type="compositionally biased region" description="Basic residues" evidence="1">
    <location>
        <begin position="35"/>
        <end position="52"/>
    </location>
</feature>
<evidence type="ECO:0000313" key="3">
    <source>
        <dbReference type="Proteomes" id="UP000311382"/>
    </source>
</evidence>
<feature type="region of interest" description="Disordered" evidence="1">
    <location>
        <begin position="1"/>
        <end position="26"/>
    </location>
</feature>
<evidence type="ECO:0000313" key="2">
    <source>
        <dbReference type="EMBL" id="TNY20567.1"/>
    </source>
</evidence>
<feature type="region of interest" description="Disordered" evidence="1">
    <location>
        <begin position="34"/>
        <end position="53"/>
    </location>
</feature>
<gene>
    <name evidence="2" type="ORF">DMC30DRAFT_245901</name>
</gene>
<organism evidence="2 3">
    <name type="scientific">Rhodotorula diobovata</name>
    <dbReference type="NCBI Taxonomy" id="5288"/>
    <lineage>
        <taxon>Eukaryota</taxon>
        <taxon>Fungi</taxon>
        <taxon>Dikarya</taxon>
        <taxon>Basidiomycota</taxon>
        <taxon>Pucciniomycotina</taxon>
        <taxon>Microbotryomycetes</taxon>
        <taxon>Sporidiobolales</taxon>
        <taxon>Sporidiobolaceae</taxon>
        <taxon>Rhodotorula</taxon>
    </lineage>
</organism>
<evidence type="ECO:0000256" key="1">
    <source>
        <dbReference type="SAM" id="MobiDB-lite"/>
    </source>
</evidence>
<sequence>MRPPLPCRSALNLSASPPRPPLEAVDAAHDAHPPCVHRHRRLPPRAHPHGPRVVRTPVTHARARADSGHAVTNVQSSQFPSRTPLLRARHPRGQRGARCDAGALEPPGPTFMRQVSRHGVDLRIRQLCLHTWGADKASLVLSHPATFSKLERLDLGSIGRGALDRLSRLPPTLTRLRDLSIFDRMPVSAFDKFAGHLQGQLVRLALPLCDALEGMSSASMSSLTHPCLRRPSGKAETRYNISMAAGVDFLRSARSLLSLVSLQFAGGSPIARASKEGQVRTLT</sequence>
<reference evidence="2 3" key="1">
    <citation type="submission" date="2019-03" db="EMBL/GenBank/DDBJ databases">
        <title>Rhodosporidium diobovatum UCD-FST 08-225 genome sequencing, assembly, and annotation.</title>
        <authorList>
            <person name="Fakankun I.U."/>
            <person name="Fristensky B."/>
            <person name="Levin D.B."/>
        </authorList>
    </citation>
    <scope>NUCLEOTIDE SEQUENCE [LARGE SCALE GENOMIC DNA]</scope>
    <source>
        <strain evidence="2 3">UCD-FST 08-225</strain>
    </source>
</reference>
<comment type="caution">
    <text evidence="2">The sequence shown here is derived from an EMBL/GenBank/DDBJ whole genome shotgun (WGS) entry which is preliminary data.</text>
</comment>
<dbReference type="Proteomes" id="UP000311382">
    <property type="component" value="Unassembled WGS sequence"/>
</dbReference>
<keyword evidence="3" id="KW-1185">Reference proteome</keyword>
<feature type="region of interest" description="Disordered" evidence="1">
    <location>
        <begin position="89"/>
        <end position="109"/>
    </location>
</feature>
<proteinExistence type="predicted"/>